<feature type="chain" id="PRO_5047470033" evidence="2">
    <location>
        <begin position="23"/>
        <end position="602"/>
    </location>
</feature>
<dbReference type="Proteomes" id="UP001164459">
    <property type="component" value="Chromosome"/>
</dbReference>
<evidence type="ECO:0000256" key="2">
    <source>
        <dbReference type="SAM" id="SignalP"/>
    </source>
</evidence>
<dbReference type="InterPro" id="IPR035234">
    <property type="entry name" value="IgGFc-bd_N"/>
</dbReference>
<feature type="signal peptide" evidence="2">
    <location>
        <begin position="1"/>
        <end position="22"/>
    </location>
</feature>
<evidence type="ECO:0000313" key="4">
    <source>
        <dbReference type="EMBL" id="WAS95186.1"/>
    </source>
</evidence>
<evidence type="ECO:0000259" key="3">
    <source>
        <dbReference type="Pfam" id="PF17517"/>
    </source>
</evidence>
<evidence type="ECO:0000313" key="5">
    <source>
        <dbReference type="Proteomes" id="UP001164459"/>
    </source>
</evidence>
<keyword evidence="2" id="KW-0732">Signal</keyword>
<feature type="compositionally biased region" description="Polar residues" evidence="1">
    <location>
        <begin position="34"/>
        <end position="47"/>
    </location>
</feature>
<protein>
    <submittedName>
        <fullName evidence="4">IgGFc-binding protein</fullName>
    </submittedName>
</protein>
<organism evidence="4 5">
    <name type="scientific">Nannocystis punicea</name>
    <dbReference type="NCBI Taxonomy" id="2995304"/>
    <lineage>
        <taxon>Bacteria</taxon>
        <taxon>Pseudomonadati</taxon>
        <taxon>Myxococcota</taxon>
        <taxon>Polyangia</taxon>
        <taxon>Nannocystales</taxon>
        <taxon>Nannocystaceae</taxon>
        <taxon>Nannocystis</taxon>
    </lineage>
</organism>
<keyword evidence="5" id="KW-1185">Reference proteome</keyword>
<dbReference type="PANTHER" id="PTHR46534">
    <property type="entry name" value="IGGFC_BINDING DOMAIN-CONTAINING PROTEIN"/>
    <property type="match status" value="1"/>
</dbReference>
<feature type="compositionally biased region" description="Low complexity" evidence="1">
    <location>
        <begin position="48"/>
        <end position="136"/>
    </location>
</feature>
<gene>
    <name evidence="4" type="ORF">O0S08_03410</name>
</gene>
<dbReference type="PANTHER" id="PTHR46534:SF1">
    <property type="entry name" value="IGGFC-BINDING PROTEIN N-TERMINAL DOMAIN-CONTAINING PROTEIN"/>
    <property type="match status" value="1"/>
</dbReference>
<feature type="region of interest" description="Disordered" evidence="1">
    <location>
        <begin position="34"/>
        <end position="136"/>
    </location>
</feature>
<proteinExistence type="predicted"/>
<dbReference type="EMBL" id="CP114040">
    <property type="protein sequence ID" value="WAS95186.1"/>
    <property type="molecule type" value="Genomic_DNA"/>
</dbReference>
<name>A0ABY7H7F5_9BACT</name>
<accession>A0ABY7H7F5</accession>
<dbReference type="PROSITE" id="PS51257">
    <property type="entry name" value="PROKAR_LIPOPROTEIN"/>
    <property type="match status" value="1"/>
</dbReference>
<sequence length="602" mass="62690">MTNRLSMNACTTAALAASLLTACGDDGGSTATNVATMSAGPTSTATEPGTTSPSSNTDTPTTTPPTEGTGTQGMTETGTTQGVTTTGPGTTDGPLTTTGPDTTTTTEGTTTTTQGTTTAVDTTTSTTGDSTTGDDPFFGEIPETCEQAELSKSTVGCAFYALDMDSHDFSETGQFAVAVANVQKDQQATVTIERKQGGVWNMIAGPTNINALGLQTFNLPDQHTDDSQLAPGFAYRVKSTVPVIAYQFNPVDGASSFLSDASMLYPVTGLDSINHVIAWTSMMDNTSTFQHSYASAVAVMDNTKIKVTPSTVTAAGAGVPAGQPGVPFELTLNEGDVLSVAVQNLGTSMTGTIFESDKETPFMLFAGQECALIPANTCCCDHMEEQISGVRLWGKHFIGARTAVRNNNAPEPSLWQIYGAEDGTTVTLNADAQVTGLPANPIILDKGEVVEFYAGGPTAEPGDFEINSDKPIGVMNYMTGAENLPVEFFSVGDPAAVQIPSVEQFLPRYVILVPSTWINDVGVFTREAGATVTVDGVAIPDAQWNPVADSDYEVARVPLGDGVHVLDGGDVPFSVIVIGWDTHDSYSYLGGTGTKIVNPTPM</sequence>
<dbReference type="Pfam" id="PF17517">
    <property type="entry name" value="IgGFc_binding"/>
    <property type="match status" value="1"/>
</dbReference>
<dbReference type="RefSeq" id="WP_269037518.1">
    <property type="nucleotide sequence ID" value="NZ_CP114040.1"/>
</dbReference>
<evidence type="ECO:0000256" key="1">
    <source>
        <dbReference type="SAM" id="MobiDB-lite"/>
    </source>
</evidence>
<feature type="domain" description="IgGFc-binding protein N-terminal" evidence="3">
    <location>
        <begin position="260"/>
        <end position="579"/>
    </location>
</feature>
<reference evidence="4" key="1">
    <citation type="submission" date="2022-11" db="EMBL/GenBank/DDBJ databases">
        <title>Minimal conservation of predation-associated metabolite biosynthetic gene clusters underscores biosynthetic potential of Myxococcota including descriptions for ten novel species: Archangium lansinium sp. nov., Myxococcus landrumus sp. nov., Nannocystis bai.</title>
        <authorList>
            <person name="Ahearne A."/>
            <person name="Stevens C."/>
            <person name="Dowd S."/>
        </authorList>
    </citation>
    <scope>NUCLEOTIDE SEQUENCE</scope>
    <source>
        <strain evidence="4">Fl3</strain>
    </source>
</reference>